<dbReference type="InterPro" id="IPR007213">
    <property type="entry name" value="Ppm1/Ppm2/Tcmp"/>
</dbReference>
<evidence type="ECO:0000313" key="3">
    <source>
        <dbReference type="EMBL" id="RKT53621.1"/>
    </source>
</evidence>
<keyword evidence="1 3" id="KW-0489">Methyltransferase</keyword>
<dbReference type="EMBL" id="RBXO01000001">
    <property type="protein sequence ID" value="RKT53621.1"/>
    <property type="molecule type" value="Genomic_DNA"/>
</dbReference>
<dbReference type="AlphaFoldDB" id="A0A495VVY9"/>
<evidence type="ECO:0000256" key="1">
    <source>
        <dbReference type="ARBA" id="ARBA00022603"/>
    </source>
</evidence>
<evidence type="ECO:0000313" key="4">
    <source>
        <dbReference type="Proteomes" id="UP000282084"/>
    </source>
</evidence>
<dbReference type="OrthoDB" id="9800233at2"/>
<accession>A0A495VVY9</accession>
<dbReference type="SUPFAM" id="SSF53335">
    <property type="entry name" value="S-adenosyl-L-methionine-dependent methyltransferases"/>
    <property type="match status" value="1"/>
</dbReference>
<dbReference type="Gene3D" id="3.40.50.150">
    <property type="entry name" value="Vaccinia Virus protein VP39"/>
    <property type="match status" value="1"/>
</dbReference>
<comment type="caution">
    <text evidence="3">The sequence shown here is derived from an EMBL/GenBank/DDBJ whole genome shotgun (WGS) entry which is preliminary data.</text>
</comment>
<keyword evidence="2 3" id="KW-0808">Transferase</keyword>
<dbReference type="RefSeq" id="WP_121004071.1">
    <property type="nucleotide sequence ID" value="NZ_RBXO01000001.1"/>
</dbReference>
<keyword evidence="4" id="KW-1185">Reference proteome</keyword>
<dbReference type="PANTHER" id="PTHR43619">
    <property type="entry name" value="S-ADENOSYL-L-METHIONINE-DEPENDENT METHYLTRANSFERASE YKTD-RELATED"/>
    <property type="match status" value="1"/>
</dbReference>
<dbReference type="PANTHER" id="PTHR43619:SF2">
    <property type="entry name" value="S-ADENOSYL-L-METHIONINE-DEPENDENT METHYLTRANSFERASES SUPERFAMILY PROTEIN"/>
    <property type="match status" value="1"/>
</dbReference>
<dbReference type="Pfam" id="PF04072">
    <property type="entry name" value="LCM"/>
    <property type="match status" value="1"/>
</dbReference>
<name>A0A495VVY9_9PSEU</name>
<proteinExistence type="predicted"/>
<dbReference type="InterPro" id="IPR029063">
    <property type="entry name" value="SAM-dependent_MTases_sf"/>
</dbReference>
<reference evidence="3 4" key="1">
    <citation type="submission" date="2018-10" db="EMBL/GenBank/DDBJ databases">
        <title>Sequencing the genomes of 1000 actinobacteria strains.</title>
        <authorList>
            <person name="Klenk H.-P."/>
        </authorList>
    </citation>
    <scope>NUCLEOTIDE SEQUENCE [LARGE SCALE GENOMIC DNA]</scope>
    <source>
        <strain evidence="3 4">DSM 43800</strain>
    </source>
</reference>
<dbReference type="GO" id="GO:0008168">
    <property type="term" value="F:methyltransferase activity"/>
    <property type="evidence" value="ECO:0007669"/>
    <property type="project" value="UniProtKB-KW"/>
</dbReference>
<sequence>MRPPRTRPELDGVPETALWTLYMRAWEARRPDRLLDDPKAVELVDALDYPFQERFGPDKWDSTVGEAIRTRVFDDEVRRFLRDHPDGTVVVLAEGLETQFWRVDNGRARWVSVDLAEVVGLRRRLLPESTRQRLIACSALDERWMDEVDRTRGVLITAKGLLQYFRPTEVHRLVATCAERFPGAAMVFEAPARWLSALMARGRTRTPAGVPVPPAYWGMDPKEARRLRAAHPGIVELVDLPLPAGRGRIYGRRLPWMARTPVVRNWKPVWIMRLRFGDGSGTDPARNPSG</sequence>
<protein>
    <submittedName>
        <fullName evidence="3">O-methyltransferase involved in polyketide biosynthesis</fullName>
    </submittedName>
</protein>
<gene>
    <name evidence="3" type="ORF">C8E97_2193</name>
</gene>
<dbReference type="GO" id="GO:0032259">
    <property type="term" value="P:methylation"/>
    <property type="evidence" value="ECO:0007669"/>
    <property type="project" value="UniProtKB-KW"/>
</dbReference>
<dbReference type="Proteomes" id="UP000282084">
    <property type="component" value="Unassembled WGS sequence"/>
</dbReference>
<evidence type="ECO:0000256" key="2">
    <source>
        <dbReference type="ARBA" id="ARBA00022679"/>
    </source>
</evidence>
<organism evidence="3 4">
    <name type="scientific">Saccharothrix australiensis</name>
    <dbReference type="NCBI Taxonomy" id="2072"/>
    <lineage>
        <taxon>Bacteria</taxon>
        <taxon>Bacillati</taxon>
        <taxon>Actinomycetota</taxon>
        <taxon>Actinomycetes</taxon>
        <taxon>Pseudonocardiales</taxon>
        <taxon>Pseudonocardiaceae</taxon>
        <taxon>Saccharothrix</taxon>
    </lineage>
</organism>